<accession>A0ABD0VLH2</accession>
<keyword evidence="2" id="KW-0863">Zinc-finger</keyword>
<evidence type="ECO:0000256" key="3">
    <source>
        <dbReference type="ARBA" id="ARBA00022833"/>
    </source>
</evidence>
<organism evidence="5 6">
    <name type="scientific">Dendrobium thyrsiflorum</name>
    <name type="common">Pinecone-like raceme dendrobium</name>
    <name type="synonym">Orchid</name>
    <dbReference type="NCBI Taxonomy" id="117978"/>
    <lineage>
        <taxon>Eukaryota</taxon>
        <taxon>Viridiplantae</taxon>
        <taxon>Streptophyta</taxon>
        <taxon>Embryophyta</taxon>
        <taxon>Tracheophyta</taxon>
        <taxon>Spermatophyta</taxon>
        <taxon>Magnoliopsida</taxon>
        <taxon>Liliopsida</taxon>
        <taxon>Asparagales</taxon>
        <taxon>Orchidaceae</taxon>
        <taxon>Epidendroideae</taxon>
        <taxon>Malaxideae</taxon>
        <taxon>Dendrobiinae</taxon>
        <taxon>Dendrobium</taxon>
    </lineage>
</organism>
<proteinExistence type="predicted"/>
<protein>
    <recommendedName>
        <fullName evidence="7">RING-type domain-containing protein</fullName>
    </recommendedName>
</protein>
<dbReference type="GO" id="GO:0008270">
    <property type="term" value="F:zinc ion binding"/>
    <property type="evidence" value="ECO:0007669"/>
    <property type="project" value="UniProtKB-KW"/>
</dbReference>
<sequence length="400" mass="44754">MADPERDFDMAYDEQGYVHILHSTFFDVDPEVDHTAQGYIDRILDTLVDAVEVQLGTVEWRFATDPKLFPALVFLELCESLRGVISVEPRKGHPWYPTAAAVSAACDADQIKLKVNDNNDASALNVPNKRSSESVDIITQNNLQISFNSLFRDETHRSRSVPQVNTVSTGLRLSYDDEERHSSVTTASETMSSLPFTTAAFDNLGPEIERQNAEFNRYLRFQEEQLAKGLREMKQQHVASFINIIDQELSRKLRAKDLEIESMNRKNHELADQIRQAAAEAQTWQQRAQYNESIVHALRSSLQQTIAQGAAAAAAAANQSREGCGESEVDDAASSFYPNTFKDGQKHTLTIACKGCKGRESCMLLLPCRHLCLCRDCDAMVEACPACFTRKTASVEVYMS</sequence>
<dbReference type="Gene3D" id="3.30.40.10">
    <property type="entry name" value="Zinc/RING finger domain, C3HC4 (zinc finger)"/>
    <property type="match status" value="1"/>
</dbReference>
<feature type="coiled-coil region" evidence="4">
    <location>
        <begin position="253"/>
        <end position="287"/>
    </location>
</feature>
<dbReference type="FunFam" id="3.30.40.10:FF:000239">
    <property type="entry name" value="probable BOI-related E3 ubiquitin-protein ligase 2"/>
    <property type="match status" value="1"/>
</dbReference>
<dbReference type="EMBL" id="JANQDX010000004">
    <property type="protein sequence ID" value="KAL0925610.1"/>
    <property type="molecule type" value="Genomic_DNA"/>
</dbReference>
<evidence type="ECO:0008006" key="7">
    <source>
        <dbReference type="Google" id="ProtNLM"/>
    </source>
</evidence>
<gene>
    <name evidence="5" type="ORF">M5K25_003970</name>
</gene>
<keyword evidence="4" id="KW-0175">Coiled coil</keyword>
<keyword evidence="6" id="KW-1185">Reference proteome</keyword>
<dbReference type="PANTHER" id="PTHR42647:SF9">
    <property type="entry name" value="S-RIBONUCLEASE BINDING PROTEIN SBP1-RELATED"/>
    <property type="match status" value="1"/>
</dbReference>
<evidence type="ECO:0000313" key="5">
    <source>
        <dbReference type="EMBL" id="KAL0925610.1"/>
    </source>
</evidence>
<comment type="caution">
    <text evidence="5">The sequence shown here is derived from an EMBL/GenBank/DDBJ whole genome shotgun (WGS) entry which is preliminary data.</text>
</comment>
<reference evidence="5 6" key="1">
    <citation type="journal article" date="2024" name="Plant Biotechnol. J.">
        <title>Dendrobium thyrsiflorum genome and its molecular insights into genes involved in important horticultural traits.</title>
        <authorList>
            <person name="Chen B."/>
            <person name="Wang J.Y."/>
            <person name="Zheng P.J."/>
            <person name="Li K.L."/>
            <person name="Liang Y.M."/>
            <person name="Chen X.F."/>
            <person name="Zhang C."/>
            <person name="Zhao X."/>
            <person name="He X."/>
            <person name="Zhang G.Q."/>
            <person name="Liu Z.J."/>
            <person name="Xu Q."/>
        </authorList>
    </citation>
    <scope>NUCLEOTIDE SEQUENCE [LARGE SCALE GENOMIC DNA]</scope>
    <source>
        <strain evidence="5">GZMU011</strain>
    </source>
</reference>
<dbReference type="InterPro" id="IPR013083">
    <property type="entry name" value="Znf_RING/FYVE/PHD"/>
</dbReference>
<evidence type="ECO:0000256" key="1">
    <source>
        <dbReference type="ARBA" id="ARBA00022723"/>
    </source>
</evidence>
<evidence type="ECO:0000256" key="4">
    <source>
        <dbReference type="SAM" id="Coils"/>
    </source>
</evidence>
<dbReference type="Pfam" id="PF13920">
    <property type="entry name" value="zf-C3HC4_3"/>
    <property type="match status" value="1"/>
</dbReference>
<dbReference type="Proteomes" id="UP001552299">
    <property type="component" value="Unassembled WGS sequence"/>
</dbReference>
<name>A0ABD0VLH2_DENTH</name>
<dbReference type="PANTHER" id="PTHR42647">
    <property type="entry name" value="SBP (S-RIBONUCLEASE BINDING PROTEIN) FAMILY PROTEIN"/>
    <property type="match status" value="1"/>
</dbReference>
<evidence type="ECO:0000313" key="6">
    <source>
        <dbReference type="Proteomes" id="UP001552299"/>
    </source>
</evidence>
<dbReference type="CDD" id="cd16649">
    <property type="entry name" value="mRING-HC-C3HC5_CGRF1-like"/>
    <property type="match status" value="1"/>
</dbReference>
<evidence type="ECO:0000256" key="2">
    <source>
        <dbReference type="ARBA" id="ARBA00022771"/>
    </source>
</evidence>
<dbReference type="AlphaFoldDB" id="A0ABD0VLH2"/>
<keyword evidence="1" id="KW-0479">Metal-binding</keyword>
<keyword evidence="3" id="KW-0862">Zinc</keyword>